<feature type="repeat" description="PPR" evidence="2">
    <location>
        <begin position="83"/>
        <end position="113"/>
    </location>
</feature>
<gene>
    <name evidence="4" type="ORF">NE237_020359</name>
</gene>
<sequence>MNFATTLLEARPQVDFSFGIDRKVDGPRWVNVLRLNIFWDNAMSANMYPRFQQWSIPASGRLGDLKLGERIYESVQAKGLKRNPNLITALVDMYAKCGQVDTARRLFDEMPQRDVVAWSAMISGYSQSNRCREALTLFHEMQKAKVDPNEITLVSVLSSCSVLGAFETGKWVHSFIKRKRLKLTVTLGTVLMDFYAKCGSIEHSLNVFEKMPFKNVLSWTVLIQGLASNGQGRKALEFFSLMQKKNIEPNDVTFIGVLSACSHAGLIDEGRGFFVSMSRDFGIEPRIEHYGCMVDILSRAGLIEEAYQFIKNMPSEPNAIIWRTLLASCRVHKNVEFGEESLKQLARLDPTHSGDYILLSNTYATVGRWEDALEVRSLMKEKGIKKIPGCSSIELDGVIHEFFAEDSSHPQSKEIYGAVEDIIKRIKCAGYVPNTAEARLDAEEDGKEASLSHHSEKLAIAFGLIRTSPGTTIRISKNLRVCTDCHTATKMISRVFNREIVVRDRNRFHHFNQGFCSCNDYW</sequence>
<dbReference type="SUPFAM" id="SSF48452">
    <property type="entry name" value="TPR-like"/>
    <property type="match status" value="1"/>
</dbReference>
<evidence type="ECO:0000256" key="2">
    <source>
        <dbReference type="PROSITE-ProRule" id="PRU00708"/>
    </source>
</evidence>
<dbReference type="Pfam" id="PF20430">
    <property type="entry name" value="Eplus_motif"/>
    <property type="match status" value="1"/>
</dbReference>
<feature type="repeat" description="PPR" evidence="2">
    <location>
        <begin position="114"/>
        <end position="148"/>
    </location>
</feature>
<evidence type="ECO:0000256" key="1">
    <source>
        <dbReference type="ARBA" id="ARBA00022737"/>
    </source>
</evidence>
<dbReference type="OrthoDB" id="185373at2759"/>
<dbReference type="PANTHER" id="PTHR47926:SF458">
    <property type="entry name" value="PENTATRICOPEPTIDE REPEAT-CONTAINING PROTEIN"/>
    <property type="match status" value="1"/>
</dbReference>
<dbReference type="PROSITE" id="PS51375">
    <property type="entry name" value="PPR"/>
    <property type="match status" value="3"/>
</dbReference>
<dbReference type="Proteomes" id="UP001141806">
    <property type="component" value="Unassembled WGS sequence"/>
</dbReference>
<reference evidence="4" key="1">
    <citation type="journal article" date="2023" name="Plant J.">
        <title>The genome of the king protea, Protea cynaroides.</title>
        <authorList>
            <person name="Chang J."/>
            <person name="Duong T.A."/>
            <person name="Schoeman C."/>
            <person name="Ma X."/>
            <person name="Roodt D."/>
            <person name="Barker N."/>
            <person name="Li Z."/>
            <person name="Van de Peer Y."/>
            <person name="Mizrachi E."/>
        </authorList>
    </citation>
    <scope>NUCLEOTIDE SEQUENCE</scope>
    <source>
        <tissue evidence="4">Young leaves</tissue>
    </source>
</reference>
<feature type="repeat" description="PPR" evidence="2">
    <location>
        <begin position="215"/>
        <end position="249"/>
    </location>
</feature>
<dbReference type="PANTHER" id="PTHR47926">
    <property type="entry name" value="PENTATRICOPEPTIDE REPEAT-CONTAINING PROTEIN"/>
    <property type="match status" value="1"/>
</dbReference>
<comment type="caution">
    <text evidence="4">The sequence shown here is derived from an EMBL/GenBank/DDBJ whole genome shotgun (WGS) entry which is preliminary data.</text>
</comment>
<dbReference type="Pfam" id="PF20431">
    <property type="entry name" value="E_motif"/>
    <property type="match status" value="1"/>
</dbReference>
<accession>A0A9Q0H737</accession>
<dbReference type="GO" id="GO:0009451">
    <property type="term" value="P:RNA modification"/>
    <property type="evidence" value="ECO:0007669"/>
    <property type="project" value="InterPro"/>
</dbReference>
<feature type="domain" description="DYW" evidence="3">
    <location>
        <begin position="430"/>
        <end position="522"/>
    </location>
</feature>
<dbReference type="Pfam" id="PF14432">
    <property type="entry name" value="DYW_deaminase"/>
    <property type="match status" value="1"/>
</dbReference>
<dbReference type="InterPro" id="IPR011990">
    <property type="entry name" value="TPR-like_helical_dom_sf"/>
</dbReference>
<protein>
    <recommendedName>
        <fullName evidence="3">DYW domain-containing protein</fullName>
    </recommendedName>
</protein>
<dbReference type="FunFam" id="1.25.40.10:FF:000366">
    <property type="entry name" value="Pentatricopeptide (PPR) repeat-containing protein"/>
    <property type="match status" value="1"/>
</dbReference>
<dbReference type="GO" id="GO:0003723">
    <property type="term" value="F:RNA binding"/>
    <property type="evidence" value="ECO:0007669"/>
    <property type="project" value="InterPro"/>
</dbReference>
<dbReference type="EMBL" id="JAMYWD010000009">
    <property type="protein sequence ID" value="KAJ4960449.1"/>
    <property type="molecule type" value="Genomic_DNA"/>
</dbReference>
<keyword evidence="1" id="KW-0677">Repeat</keyword>
<dbReference type="Pfam" id="PF01535">
    <property type="entry name" value="PPR"/>
    <property type="match status" value="1"/>
</dbReference>
<dbReference type="AlphaFoldDB" id="A0A9Q0H737"/>
<name>A0A9Q0H737_9MAGN</name>
<proteinExistence type="predicted"/>
<dbReference type="Gene3D" id="1.25.40.10">
    <property type="entry name" value="Tetratricopeptide repeat domain"/>
    <property type="match status" value="3"/>
</dbReference>
<evidence type="ECO:0000259" key="3">
    <source>
        <dbReference type="Pfam" id="PF14432"/>
    </source>
</evidence>
<organism evidence="4 5">
    <name type="scientific">Protea cynaroides</name>
    <dbReference type="NCBI Taxonomy" id="273540"/>
    <lineage>
        <taxon>Eukaryota</taxon>
        <taxon>Viridiplantae</taxon>
        <taxon>Streptophyta</taxon>
        <taxon>Embryophyta</taxon>
        <taxon>Tracheophyta</taxon>
        <taxon>Spermatophyta</taxon>
        <taxon>Magnoliopsida</taxon>
        <taxon>Proteales</taxon>
        <taxon>Proteaceae</taxon>
        <taxon>Protea</taxon>
    </lineage>
</organism>
<evidence type="ECO:0000313" key="4">
    <source>
        <dbReference type="EMBL" id="KAJ4960449.1"/>
    </source>
</evidence>
<evidence type="ECO:0000313" key="5">
    <source>
        <dbReference type="Proteomes" id="UP001141806"/>
    </source>
</evidence>
<dbReference type="InterPro" id="IPR046848">
    <property type="entry name" value="E_motif"/>
</dbReference>
<dbReference type="InterPro" id="IPR002885">
    <property type="entry name" value="PPR_rpt"/>
</dbReference>
<dbReference type="GO" id="GO:0008270">
    <property type="term" value="F:zinc ion binding"/>
    <property type="evidence" value="ECO:0007669"/>
    <property type="project" value="InterPro"/>
</dbReference>
<dbReference type="FunFam" id="1.25.40.10:FF:000031">
    <property type="entry name" value="Pentatricopeptide repeat-containing protein mitochondrial"/>
    <property type="match status" value="2"/>
</dbReference>
<dbReference type="InterPro" id="IPR032867">
    <property type="entry name" value="DYW_dom"/>
</dbReference>
<keyword evidence="5" id="KW-1185">Reference proteome</keyword>
<dbReference type="NCBIfam" id="TIGR00756">
    <property type="entry name" value="PPR"/>
    <property type="match status" value="3"/>
</dbReference>
<dbReference type="InterPro" id="IPR046960">
    <property type="entry name" value="PPR_At4g14850-like_plant"/>
</dbReference>
<dbReference type="InterPro" id="IPR046849">
    <property type="entry name" value="E2_motif"/>
</dbReference>
<dbReference type="Pfam" id="PF13041">
    <property type="entry name" value="PPR_2"/>
    <property type="match status" value="2"/>
</dbReference>